<sequence length="125" mass="14163">EITSAHNLVILETTHENLDVTDRVAIIYSLRSRVQAYLIFEITSSSILTVITSSNTLAIPETPHENLDKITSSSTLVILDTVSENLDVTNRVGVRRKTSSRFFGVGLKWEEELDWEECGREEQRI</sequence>
<reference evidence="1 2" key="1">
    <citation type="journal article" date="2021" name="BMC Genomics">
        <title>Datura genome reveals duplications of psychoactive alkaloid biosynthetic genes and high mutation rate following tissue culture.</title>
        <authorList>
            <person name="Rajewski A."/>
            <person name="Carter-House D."/>
            <person name="Stajich J."/>
            <person name="Litt A."/>
        </authorList>
    </citation>
    <scope>NUCLEOTIDE SEQUENCE [LARGE SCALE GENOMIC DNA]</scope>
    <source>
        <strain evidence="1">AR-01</strain>
    </source>
</reference>
<gene>
    <name evidence="1" type="ORF">HAX54_041927</name>
</gene>
<proteinExistence type="predicted"/>
<dbReference type="EMBL" id="JACEIK010000061">
    <property type="protein sequence ID" value="MCD7448436.1"/>
    <property type="molecule type" value="Genomic_DNA"/>
</dbReference>
<evidence type="ECO:0000313" key="1">
    <source>
        <dbReference type="EMBL" id="MCD7448436.1"/>
    </source>
</evidence>
<name>A0ABS8RQC1_DATST</name>
<organism evidence="1 2">
    <name type="scientific">Datura stramonium</name>
    <name type="common">Jimsonweed</name>
    <name type="synonym">Common thornapple</name>
    <dbReference type="NCBI Taxonomy" id="4076"/>
    <lineage>
        <taxon>Eukaryota</taxon>
        <taxon>Viridiplantae</taxon>
        <taxon>Streptophyta</taxon>
        <taxon>Embryophyta</taxon>
        <taxon>Tracheophyta</taxon>
        <taxon>Spermatophyta</taxon>
        <taxon>Magnoliopsida</taxon>
        <taxon>eudicotyledons</taxon>
        <taxon>Gunneridae</taxon>
        <taxon>Pentapetalae</taxon>
        <taxon>asterids</taxon>
        <taxon>lamiids</taxon>
        <taxon>Solanales</taxon>
        <taxon>Solanaceae</taxon>
        <taxon>Solanoideae</taxon>
        <taxon>Datureae</taxon>
        <taxon>Datura</taxon>
    </lineage>
</organism>
<evidence type="ECO:0000313" key="2">
    <source>
        <dbReference type="Proteomes" id="UP000823775"/>
    </source>
</evidence>
<keyword evidence="2" id="KW-1185">Reference proteome</keyword>
<dbReference type="Proteomes" id="UP000823775">
    <property type="component" value="Unassembled WGS sequence"/>
</dbReference>
<comment type="caution">
    <text evidence="1">The sequence shown here is derived from an EMBL/GenBank/DDBJ whole genome shotgun (WGS) entry which is preliminary data.</text>
</comment>
<accession>A0ABS8RQC1</accession>
<feature type="non-terminal residue" evidence="1">
    <location>
        <position position="1"/>
    </location>
</feature>
<protein>
    <submittedName>
        <fullName evidence="1">Uncharacterized protein</fullName>
    </submittedName>
</protein>